<dbReference type="STRING" id="5722.A2G020"/>
<reference evidence="1" key="2">
    <citation type="journal article" date="2007" name="Science">
        <title>Draft genome sequence of the sexually transmitted pathogen Trichomonas vaginalis.</title>
        <authorList>
            <person name="Carlton J.M."/>
            <person name="Hirt R.P."/>
            <person name="Silva J.C."/>
            <person name="Delcher A.L."/>
            <person name="Schatz M."/>
            <person name="Zhao Q."/>
            <person name="Wortman J.R."/>
            <person name="Bidwell S.L."/>
            <person name="Alsmark U.C.M."/>
            <person name="Besteiro S."/>
            <person name="Sicheritz-Ponten T."/>
            <person name="Noel C.J."/>
            <person name="Dacks J.B."/>
            <person name="Foster P.G."/>
            <person name="Simillion C."/>
            <person name="Van de Peer Y."/>
            <person name="Miranda-Saavedra D."/>
            <person name="Barton G.J."/>
            <person name="Westrop G.D."/>
            <person name="Mueller S."/>
            <person name="Dessi D."/>
            <person name="Fiori P.L."/>
            <person name="Ren Q."/>
            <person name="Paulsen I."/>
            <person name="Zhang H."/>
            <person name="Bastida-Corcuera F.D."/>
            <person name="Simoes-Barbosa A."/>
            <person name="Brown M.T."/>
            <person name="Hayes R.D."/>
            <person name="Mukherjee M."/>
            <person name="Okumura C.Y."/>
            <person name="Schneider R."/>
            <person name="Smith A.J."/>
            <person name="Vanacova S."/>
            <person name="Villalvazo M."/>
            <person name="Haas B.J."/>
            <person name="Pertea M."/>
            <person name="Feldblyum T.V."/>
            <person name="Utterback T.R."/>
            <person name="Shu C.L."/>
            <person name="Osoegawa K."/>
            <person name="de Jong P.J."/>
            <person name="Hrdy I."/>
            <person name="Horvathova L."/>
            <person name="Zubacova Z."/>
            <person name="Dolezal P."/>
            <person name="Malik S.B."/>
            <person name="Logsdon J.M. Jr."/>
            <person name="Henze K."/>
            <person name="Gupta A."/>
            <person name="Wang C.C."/>
            <person name="Dunne R.L."/>
            <person name="Upcroft J.A."/>
            <person name="Upcroft P."/>
            <person name="White O."/>
            <person name="Salzberg S.L."/>
            <person name="Tang P."/>
            <person name="Chiu C.-H."/>
            <person name="Lee Y.-S."/>
            <person name="Embley T.M."/>
            <person name="Coombs G.H."/>
            <person name="Mottram J.C."/>
            <person name="Tachezy J."/>
            <person name="Fraser-Liggett C.M."/>
            <person name="Johnson P.J."/>
        </authorList>
    </citation>
    <scope>NUCLEOTIDE SEQUENCE [LARGE SCALE GENOMIC DNA]</scope>
    <source>
        <strain evidence="1">G3</strain>
    </source>
</reference>
<dbReference type="InParanoid" id="A2G020"/>
<dbReference type="Pfam" id="PF13174">
    <property type="entry name" value="TPR_6"/>
    <property type="match status" value="1"/>
</dbReference>
<name>A2G020_TRIV3</name>
<organism evidence="1 2">
    <name type="scientific">Trichomonas vaginalis (strain ATCC PRA-98 / G3)</name>
    <dbReference type="NCBI Taxonomy" id="412133"/>
    <lineage>
        <taxon>Eukaryota</taxon>
        <taxon>Metamonada</taxon>
        <taxon>Parabasalia</taxon>
        <taxon>Trichomonadida</taxon>
        <taxon>Trichomonadidae</taxon>
        <taxon>Trichomonas</taxon>
    </lineage>
</organism>
<sequence>MVDAGLQPDLGNANLLGENYLDLGKYEDVIMLDNSIIDPPEDFHTNAAIAYIRTKRYREAEEKLKDFFTLDVITHIEAYEAIGQAYVDNKYYIEAANWYKHMHANGVEKRFEIATCLTDGGKFDEAIDILQQLVIDQPSHTPAVGQLFFLMKSRMGDKAAIDWMRENAPTAAQTDDIVLHEADVAYSHGDYQQFIDIGCILVCRVLYDIYSMKYLELESKQIEKLLGITVPEKMPNYMKKVLMHKRFSEAGVIPLDDQTQFFNLAQTMLTIAYENDFIEQALVLGALLVICREKLEKSMEYHILFLFSLAAFKADHGDQACSVMRAVLLETKDTSVWEFFNLFIQKTPDQESYAHKFLLRASHKLPDNVPLQILLGNHSQSTVWFDHAITQYLNVLRTDPDEPIVSLLLASAYLSKAYVRTQKATRKSVLCAFACMRKYIEVRNIDFPVECDYNMARFYQAIKMMPQAEMFYRKVLESEPDYSQIAGEDMEMDHNMRYSLQRDAAYNLSLIYKETNPNEARRIMKKYLTVQ</sequence>
<evidence type="ECO:0000313" key="1">
    <source>
        <dbReference type="EMBL" id="EAX89492.1"/>
    </source>
</evidence>
<dbReference type="KEGG" id="tva:4747163"/>
<dbReference type="InterPro" id="IPR019734">
    <property type="entry name" value="TPR_rpt"/>
</dbReference>
<dbReference type="InterPro" id="IPR039340">
    <property type="entry name" value="Tfc4/TFIIIC-102/Sfc4"/>
</dbReference>
<dbReference type="GO" id="GO:0000127">
    <property type="term" value="C:transcription factor TFIIIC complex"/>
    <property type="evidence" value="ECO:0000318"/>
    <property type="project" value="GO_Central"/>
</dbReference>
<dbReference type="OrthoDB" id="151490at2759"/>
<dbReference type="VEuPathDB" id="TrichDB:TVAGG3_0081420"/>
<protein>
    <recommendedName>
        <fullName evidence="3">TPR Domain containing protein</fullName>
    </recommendedName>
</protein>
<dbReference type="VEuPathDB" id="TrichDB:TVAG_324710"/>
<proteinExistence type="predicted"/>
<dbReference type="AlphaFoldDB" id="A2G020"/>
<gene>
    <name evidence="1" type="ORF">TVAG_324710</name>
</gene>
<dbReference type="PANTHER" id="PTHR23082:SF0">
    <property type="entry name" value="GENERAL TRANSCRIPTION FACTOR 3C POLYPEPTIDE 3"/>
    <property type="match status" value="1"/>
</dbReference>
<evidence type="ECO:0008006" key="3">
    <source>
        <dbReference type="Google" id="ProtNLM"/>
    </source>
</evidence>
<reference evidence="1" key="1">
    <citation type="submission" date="2006-10" db="EMBL/GenBank/DDBJ databases">
        <authorList>
            <person name="Amadeo P."/>
            <person name="Zhao Q."/>
            <person name="Wortman J."/>
            <person name="Fraser-Liggett C."/>
            <person name="Carlton J."/>
        </authorList>
    </citation>
    <scope>NUCLEOTIDE SEQUENCE</scope>
    <source>
        <strain evidence="1">G3</strain>
    </source>
</reference>
<dbReference type="Gene3D" id="1.25.40.10">
    <property type="entry name" value="Tetratricopeptide repeat domain"/>
    <property type="match status" value="2"/>
</dbReference>
<dbReference type="Proteomes" id="UP000001542">
    <property type="component" value="Unassembled WGS sequence"/>
</dbReference>
<dbReference type="SUPFAM" id="SSF48452">
    <property type="entry name" value="TPR-like"/>
    <property type="match status" value="1"/>
</dbReference>
<dbReference type="eggNOG" id="KOG2076">
    <property type="taxonomic scope" value="Eukaryota"/>
</dbReference>
<accession>A2G020</accession>
<dbReference type="PANTHER" id="PTHR23082">
    <property type="entry name" value="TRANSCRIPTION INITIATION FACTOR IIIC TFIIIC , POLYPEPTIDE 3-RELATED"/>
    <property type="match status" value="1"/>
</dbReference>
<evidence type="ECO:0000313" key="2">
    <source>
        <dbReference type="Proteomes" id="UP000001542"/>
    </source>
</evidence>
<dbReference type="SMR" id="A2G020"/>
<dbReference type="InterPro" id="IPR011990">
    <property type="entry name" value="TPR-like_helical_dom_sf"/>
</dbReference>
<keyword evidence="2" id="KW-1185">Reference proteome</keyword>
<dbReference type="GO" id="GO:0006383">
    <property type="term" value="P:transcription by RNA polymerase III"/>
    <property type="evidence" value="ECO:0000318"/>
    <property type="project" value="GO_Central"/>
</dbReference>
<dbReference type="EMBL" id="DS114195">
    <property type="protein sequence ID" value="EAX89492.1"/>
    <property type="molecule type" value="Genomic_DNA"/>
</dbReference>